<dbReference type="RefSeq" id="WP_149027329.1">
    <property type="nucleotide sequence ID" value="NZ_CP014782.1"/>
</dbReference>
<dbReference type="KEGG" id="spsw:Sps_04361"/>
<dbReference type="Proteomes" id="UP000189545">
    <property type="component" value="Chromosome"/>
</dbReference>
<sequence length="116" mass="13076">MKFITAFITASIFVSTSLLPNMAIAAPSTPAINNGTIEVITVTYRAPMDYALYQYTTELLAYFRVQIQADIYTQARAGSLQMAQSIQRQMQADSSAWKATNTHNTWQDKTYSPQYF</sequence>
<dbReference type="EMBL" id="CP014782">
    <property type="protein sequence ID" value="AQS39453.1"/>
    <property type="molecule type" value="Genomic_DNA"/>
</dbReference>
<evidence type="ECO:0000313" key="3">
    <source>
        <dbReference type="Proteomes" id="UP000189545"/>
    </source>
</evidence>
<proteinExistence type="predicted"/>
<feature type="signal peptide" evidence="1">
    <location>
        <begin position="1"/>
        <end position="25"/>
    </location>
</feature>
<gene>
    <name evidence="2" type="ORF">Sps_04361</name>
</gene>
<accession>A0A1S6HV71</accession>
<feature type="chain" id="PRO_5010519052" evidence="1">
    <location>
        <begin position="26"/>
        <end position="116"/>
    </location>
</feature>
<dbReference type="STRING" id="225848.Sps_04361"/>
<name>A0A1S6HV71_9GAMM</name>
<dbReference type="AlphaFoldDB" id="A0A1S6HV71"/>
<evidence type="ECO:0000313" key="2">
    <source>
        <dbReference type="EMBL" id="AQS39453.1"/>
    </source>
</evidence>
<reference evidence="2 3" key="1">
    <citation type="submission" date="2016-03" db="EMBL/GenBank/DDBJ databases">
        <title>Complete genome sequence of Shewanella psychrophila WP2, a deep sea bacterium isolated from west Pacific sediment.</title>
        <authorList>
            <person name="Xu G."/>
            <person name="Jian H."/>
        </authorList>
    </citation>
    <scope>NUCLEOTIDE SEQUENCE [LARGE SCALE GENOMIC DNA]</scope>
    <source>
        <strain evidence="2 3">WP2</strain>
    </source>
</reference>
<organism evidence="2 3">
    <name type="scientific">Shewanella psychrophila</name>
    <dbReference type="NCBI Taxonomy" id="225848"/>
    <lineage>
        <taxon>Bacteria</taxon>
        <taxon>Pseudomonadati</taxon>
        <taxon>Pseudomonadota</taxon>
        <taxon>Gammaproteobacteria</taxon>
        <taxon>Alteromonadales</taxon>
        <taxon>Shewanellaceae</taxon>
        <taxon>Shewanella</taxon>
    </lineage>
</organism>
<keyword evidence="3" id="KW-1185">Reference proteome</keyword>
<evidence type="ECO:0000256" key="1">
    <source>
        <dbReference type="SAM" id="SignalP"/>
    </source>
</evidence>
<keyword evidence="1" id="KW-0732">Signal</keyword>
<dbReference type="OrthoDB" id="6266632at2"/>
<protein>
    <submittedName>
        <fullName evidence="2">Uncharacterized protein</fullName>
    </submittedName>
</protein>